<evidence type="ECO:0000256" key="7">
    <source>
        <dbReference type="ARBA" id="ARBA00023136"/>
    </source>
</evidence>
<proteinExistence type="predicted"/>
<reference evidence="11" key="2">
    <citation type="submission" date="2023-05" db="EMBL/GenBank/DDBJ databases">
        <authorList>
            <consortium name="Lawrence Berkeley National Laboratory"/>
            <person name="Steindorff A."/>
            <person name="Hensen N."/>
            <person name="Bonometti L."/>
            <person name="Westerberg I."/>
            <person name="Brannstrom I.O."/>
            <person name="Guillou S."/>
            <person name="Cros-Aarteil S."/>
            <person name="Calhoun S."/>
            <person name="Haridas S."/>
            <person name="Kuo A."/>
            <person name="Mondo S."/>
            <person name="Pangilinan J."/>
            <person name="Riley R."/>
            <person name="Labutti K."/>
            <person name="Andreopoulos B."/>
            <person name="Lipzen A."/>
            <person name="Chen C."/>
            <person name="Yanf M."/>
            <person name="Daum C."/>
            <person name="Ng V."/>
            <person name="Clum A."/>
            <person name="Ohm R."/>
            <person name="Martin F."/>
            <person name="Silar P."/>
            <person name="Natvig D."/>
            <person name="Lalanne C."/>
            <person name="Gautier V."/>
            <person name="Ament-Velasquez S.L."/>
            <person name="Kruys A."/>
            <person name="Hutchinson M.I."/>
            <person name="Powell A.J."/>
            <person name="Barry K."/>
            <person name="Miller A.N."/>
            <person name="Grigoriev I.V."/>
            <person name="Debuchy R."/>
            <person name="Gladieux P."/>
            <person name="Thoren M.H."/>
            <person name="Johannesson H."/>
        </authorList>
    </citation>
    <scope>NUCLEOTIDE SEQUENCE</scope>
    <source>
        <strain evidence="11">CBS 757.83</strain>
    </source>
</reference>
<protein>
    <submittedName>
        <fullName evidence="11">Amino acid permease</fullName>
    </submittedName>
</protein>
<feature type="transmembrane region" description="Helical" evidence="9">
    <location>
        <begin position="451"/>
        <end position="467"/>
    </location>
</feature>
<evidence type="ECO:0000256" key="8">
    <source>
        <dbReference type="SAM" id="MobiDB-lite"/>
    </source>
</evidence>
<keyword evidence="4 9" id="KW-0812">Transmembrane</keyword>
<accession>A0AAN6T6A9</accession>
<dbReference type="InterPro" id="IPR004762">
    <property type="entry name" value="Amino_acid_permease_fungi"/>
</dbReference>
<feature type="transmembrane region" description="Helical" evidence="9">
    <location>
        <begin position="522"/>
        <end position="543"/>
    </location>
</feature>
<dbReference type="InterPro" id="IPR004841">
    <property type="entry name" value="AA-permease/SLC12A_dom"/>
</dbReference>
<evidence type="ECO:0000259" key="10">
    <source>
        <dbReference type="Pfam" id="PF00324"/>
    </source>
</evidence>
<keyword evidence="7 9" id="KW-0472">Membrane</keyword>
<dbReference type="Proteomes" id="UP001305647">
    <property type="component" value="Unassembled WGS sequence"/>
</dbReference>
<keyword evidence="5" id="KW-0029">Amino-acid transport</keyword>
<dbReference type="Pfam" id="PF00324">
    <property type="entry name" value="AA_permease"/>
    <property type="match status" value="1"/>
</dbReference>
<feature type="transmembrane region" description="Helical" evidence="9">
    <location>
        <begin position="205"/>
        <end position="229"/>
    </location>
</feature>
<reference evidence="11" key="1">
    <citation type="journal article" date="2023" name="Mol. Phylogenet. Evol.">
        <title>Genome-scale phylogeny and comparative genomics of the fungal order Sordariales.</title>
        <authorList>
            <person name="Hensen N."/>
            <person name="Bonometti L."/>
            <person name="Westerberg I."/>
            <person name="Brannstrom I.O."/>
            <person name="Guillou S."/>
            <person name="Cros-Aarteil S."/>
            <person name="Calhoun S."/>
            <person name="Haridas S."/>
            <person name="Kuo A."/>
            <person name="Mondo S."/>
            <person name="Pangilinan J."/>
            <person name="Riley R."/>
            <person name="LaButti K."/>
            <person name="Andreopoulos B."/>
            <person name="Lipzen A."/>
            <person name="Chen C."/>
            <person name="Yan M."/>
            <person name="Daum C."/>
            <person name="Ng V."/>
            <person name="Clum A."/>
            <person name="Steindorff A."/>
            <person name="Ohm R.A."/>
            <person name="Martin F."/>
            <person name="Silar P."/>
            <person name="Natvig D.O."/>
            <person name="Lalanne C."/>
            <person name="Gautier V."/>
            <person name="Ament-Velasquez S.L."/>
            <person name="Kruys A."/>
            <person name="Hutchinson M.I."/>
            <person name="Powell A.J."/>
            <person name="Barry K."/>
            <person name="Miller A.N."/>
            <person name="Grigoriev I.V."/>
            <person name="Debuchy R."/>
            <person name="Gladieux P."/>
            <person name="Hiltunen Thoren M."/>
            <person name="Johannesson H."/>
        </authorList>
    </citation>
    <scope>NUCLEOTIDE SEQUENCE</scope>
    <source>
        <strain evidence="11">CBS 757.83</strain>
    </source>
</reference>
<evidence type="ECO:0000313" key="12">
    <source>
        <dbReference type="Proteomes" id="UP001305647"/>
    </source>
</evidence>
<dbReference type="Gene3D" id="1.20.1740.10">
    <property type="entry name" value="Amino acid/polyamine transporter I"/>
    <property type="match status" value="1"/>
</dbReference>
<keyword evidence="2" id="KW-0813">Transport</keyword>
<evidence type="ECO:0000313" key="11">
    <source>
        <dbReference type="EMBL" id="KAK4105851.1"/>
    </source>
</evidence>
<dbReference type="InterPro" id="IPR004840">
    <property type="entry name" value="Amino_acid_permease_CS"/>
</dbReference>
<feature type="transmembrane region" description="Helical" evidence="9">
    <location>
        <begin position="349"/>
        <end position="369"/>
    </location>
</feature>
<feature type="compositionally biased region" description="Polar residues" evidence="8">
    <location>
        <begin position="17"/>
        <end position="35"/>
    </location>
</feature>
<keyword evidence="6 9" id="KW-1133">Transmembrane helix</keyword>
<evidence type="ECO:0000256" key="6">
    <source>
        <dbReference type="ARBA" id="ARBA00022989"/>
    </source>
</evidence>
<dbReference type="PANTHER" id="PTHR43341">
    <property type="entry name" value="AMINO ACID PERMEASE"/>
    <property type="match status" value="1"/>
</dbReference>
<feature type="transmembrane region" description="Helical" evidence="9">
    <location>
        <begin position="307"/>
        <end position="328"/>
    </location>
</feature>
<feature type="transmembrane region" description="Helical" evidence="9">
    <location>
        <begin position="235"/>
        <end position="253"/>
    </location>
</feature>
<dbReference type="EMBL" id="MU863625">
    <property type="protein sequence ID" value="KAK4105851.1"/>
    <property type="molecule type" value="Genomic_DNA"/>
</dbReference>
<keyword evidence="3" id="KW-1003">Cell membrane</keyword>
<evidence type="ECO:0000256" key="2">
    <source>
        <dbReference type="ARBA" id="ARBA00022448"/>
    </source>
</evidence>
<feature type="transmembrane region" description="Helical" evidence="9">
    <location>
        <begin position="595"/>
        <end position="615"/>
    </location>
</feature>
<feature type="transmembrane region" description="Helical" evidence="9">
    <location>
        <begin position="479"/>
        <end position="502"/>
    </location>
</feature>
<name>A0AAN6T6A9_9PEZI</name>
<comment type="subcellular location">
    <subcellularLocation>
        <location evidence="1">Cell membrane</location>
        <topology evidence="1">Multi-pass membrane protein</topology>
    </subcellularLocation>
</comment>
<feature type="transmembrane region" description="Helical" evidence="9">
    <location>
        <begin position="127"/>
        <end position="145"/>
    </location>
</feature>
<feature type="domain" description="Amino acid permease/ SLC12A" evidence="10">
    <location>
        <begin position="126"/>
        <end position="621"/>
    </location>
</feature>
<evidence type="ECO:0000256" key="4">
    <source>
        <dbReference type="ARBA" id="ARBA00022692"/>
    </source>
</evidence>
<dbReference type="GO" id="GO:0015171">
    <property type="term" value="F:amino acid transmembrane transporter activity"/>
    <property type="evidence" value="ECO:0007669"/>
    <property type="project" value="TreeGrafter"/>
</dbReference>
<dbReference type="FunFam" id="1.20.1740.10:FF:000017">
    <property type="entry name" value="Amino acid permease"/>
    <property type="match status" value="1"/>
</dbReference>
<feature type="compositionally biased region" description="Basic and acidic residues" evidence="8">
    <location>
        <begin position="1"/>
        <end position="16"/>
    </location>
</feature>
<dbReference type="PANTHER" id="PTHR43341:SF1">
    <property type="entry name" value="GENERAL AMINO-ACID PERMEASE GAP1"/>
    <property type="match status" value="1"/>
</dbReference>
<feature type="compositionally biased region" description="Basic and acidic residues" evidence="8">
    <location>
        <begin position="52"/>
        <end position="63"/>
    </location>
</feature>
<sequence length="661" mass="71644">MRPSRHVEMTDLRPKENSFTLGSLPSTQGTSSNPYHDNYDRSNKTGQHPLRRWLDSFRQDTGRHVTPASVLNTPGNRHRASMIVPRSDDSPSRQRARNRGGHYFDLHAANVGTANTLLSRELKGRHVQMIAIGGSIGTGLFVASGRALNTGGPASVLIAYLFMGCMLYCTIQALGELAVTFPVAGSFSAYSTRFLDPAWGFAMGWNYALQWLVVLPLELIAASITVGYWNSSLNRSIFITLFLLIIVVINLFGVKGYGEAEFVFAIVKITAVIGFILLGIVINIGGFPDDGYIGGRYWQNPGAFNNGFKGLCAVFVTAAFAFTGTELVGLAAAETANPRRSLPTAIKQVFWRITLFYVVSLTLIGLLVPHNHPRLLGAKSAADASASPFVIAIESAGIAILPGVMNSVILVAVLSVGNSAVFGSSRTLAALADQRQAPRVLGYVDRRGRPLVAILVAASVGLLGYLVELDARQSDVLSWLLAASGLSSVFTWGSICLAHIRFRRAWRARGRALGELAFRSQVGVAGSWVGLVLNVLVLVAQFWTAAWPLPHPLASSHSSSQQGQGVIGGGEGVAGNGGTAVVPIESPRDVAQNFFLEYLCAPIVLACYVGYKLWYRTSVVKVDEMDVDTGRRDFNLPILISRERDEKRGMPRWKRVYKFLC</sequence>
<feature type="region of interest" description="Disordered" evidence="8">
    <location>
        <begin position="1"/>
        <end position="98"/>
    </location>
</feature>
<dbReference type="GO" id="GO:0005886">
    <property type="term" value="C:plasma membrane"/>
    <property type="evidence" value="ECO:0007669"/>
    <property type="project" value="UniProtKB-SubCell"/>
</dbReference>
<comment type="caution">
    <text evidence="11">The sequence shown here is derived from an EMBL/GenBank/DDBJ whole genome shotgun (WGS) entry which is preliminary data.</text>
</comment>
<dbReference type="AlphaFoldDB" id="A0AAN6T6A9"/>
<evidence type="ECO:0000256" key="9">
    <source>
        <dbReference type="SAM" id="Phobius"/>
    </source>
</evidence>
<feature type="transmembrane region" description="Helical" evidence="9">
    <location>
        <begin position="265"/>
        <end position="287"/>
    </location>
</feature>
<evidence type="ECO:0000256" key="5">
    <source>
        <dbReference type="ARBA" id="ARBA00022970"/>
    </source>
</evidence>
<evidence type="ECO:0000256" key="3">
    <source>
        <dbReference type="ARBA" id="ARBA00022475"/>
    </source>
</evidence>
<evidence type="ECO:0000256" key="1">
    <source>
        <dbReference type="ARBA" id="ARBA00004651"/>
    </source>
</evidence>
<dbReference type="PROSITE" id="PS00218">
    <property type="entry name" value="AMINO_ACID_PERMEASE_1"/>
    <property type="match status" value="1"/>
</dbReference>
<dbReference type="NCBIfam" id="TIGR00913">
    <property type="entry name" value="2A0310"/>
    <property type="match status" value="1"/>
</dbReference>
<gene>
    <name evidence="11" type="ORF">N658DRAFT_135840</name>
</gene>
<organism evidence="11 12">
    <name type="scientific">Parathielavia hyrcaniae</name>
    <dbReference type="NCBI Taxonomy" id="113614"/>
    <lineage>
        <taxon>Eukaryota</taxon>
        <taxon>Fungi</taxon>
        <taxon>Dikarya</taxon>
        <taxon>Ascomycota</taxon>
        <taxon>Pezizomycotina</taxon>
        <taxon>Sordariomycetes</taxon>
        <taxon>Sordariomycetidae</taxon>
        <taxon>Sordariales</taxon>
        <taxon>Chaetomiaceae</taxon>
        <taxon>Parathielavia</taxon>
    </lineage>
</organism>
<dbReference type="InterPro" id="IPR050524">
    <property type="entry name" value="APC_YAT"/>
</dbReference>
<keyword evidence="12" id="KW-1185">Reference proteome</keyword>
<feature type="transmembrane region" description="Helical" evidence="9">
    <location>
        <begin position="389"/>
        <end position="416"/>
    </location>
</feature>
<feature type="transmembrane region" description="Helical" evidence="9">
    <location>
        <begin position="157"/>
        <end position="184"/>
    </location>
</feature>